<evidence type="ECO:0000256" key="6">
    <source>
        <dbReference type="ARBA" id="ARBA00022989"/>
    </source>
</evidence>
<dbReference type="GO" id="GO:0016705">
    <property type="term" value="F:oxidoreductase activity, acting on paired donors, with incorporation or reduction of molecular oxygen"/>
    <property type="evidence" value="ECO:0007669"/>
    <property type="project" value="InterPro"/>
</dbReference>
<keyword evidence="7" id="KW-0560">Oxidoreductase</keyword>
<evidence type="ECO:0000313" key="11">
    <source>
        <dbReference type="EMBL" id="KAF8399192.1"/>
    </source>
</evidence>
<proteinExistence type="predicted"/>
<dbReference type="OMA" id="TRIVKEX"/>
<keyword evidence="4 10" id="KW-0812">Transmembrane</keyword>
<comment type="caution">
    <text evidence="11">The sequence shown here is derived from an EMBL/GenBank/DDBJ whole genome shotgun (WGS) entry which is preliminary data.</text>
</comment>
<protein>
    <recommendedName>
        <fullName evidence="13">Cytochrome P450</fullName>
    </recommendedName>
</protein>
<evidence type="ECO:0000256" key="10">
    <source>
        <dbReference type="SAM" id="Phobius"/>
    </source>
</evidence>
<dbReference type="GO" id="GO:0020037">
    <property type="term" value="F:heme binding"/>
    <property type="evidence" value="ECO:0007669"/>
    <property type="project" value="InterPro"/>
</dbReference>
<keyword evidence="3" id="KW-0349">Heme</keyword>
<evidence type="ECO:0000256" key="2">
    <source>
        <dbReference type="ARBA" id="ARBA00004370"/>
    </source>
</evidence>
<evidence type="ECO:0000256" key="7">
    <source>
        <dbReference type="ARBA" id="ARBA00023002"/>
    </source>
</evidence>
<dbReference type="GO" id="GO:0016020">
    <property type="term" value="C:membrane"/>
    <property type="evidence" value="ECO:0007669"/>
    <property type="project" value="UniProtKB-SubCell"/>
</dbReference>
<sequence>MGSLSVLSTDTTPLIQSANPAMDSLFQFLNTALAILFVLLKILYYVLVWPRTTKSSSNGKRTAPEAAGVWPLIGHLPSLAGKELPHITLGTMADKYRPIFTAKLGVHRSSSVN</sequence>
<evidence type="ECO:0000256" key="1">
    <source>
        <dbReference type="ARBA" id="ARBA00001971"/>
    </source>
</evidence>
<dbReference type="InterPro" id="IPR036396">
    <property type="entry name" value="Cyt_P450_sf"/>
</dbReference>
<dbReference type="EMBL" id="JABCRI010000010">
    <property type="protein sequence ID" value="KAF8399192.1"/>
    <property type="molecule type" value="Genomic_DNA"/>
</dbReference>
<dbReference type="GO" id="GO:0004497">
    <property type="term" value="F:monooxygenase activity"/>
    <property type="evidence" value="ECO:0007669"/>
    <property type="project" value="InterPro"/>
</dbReference>
<dbReference type="PANTHER" id="PTHR47947">
    <property type="entry name" value="CYTOCHROME P450 82C3-RELATED"/>
    <property type="match status" value="1"/>
</dbReference>
<gene>
    <name evidence="11" type="ORF">HHK36_015057</name>
</gene>
<keyword evidence="8" id="KW-0408">Iron</keyword>
<name>A0A834Z472_TETSI</name>
<evidence type="ECO:0008006" key="13">
    <source>
        <dbReference type="Google" id="ProtNLM"/>
    </source>
</evidence>
<accession>A0A834Z472</accession>
<evidence type="ECO:0000256" key="8">
    <source>
        <dbReference type="ARBA" id="ARBA00023004"/>
    </source>
</evidence>
<keyword evidence="5" id="KW-0479">Metal-binding</keyword>
<reference evidence="11 12" key="1">
    <citation type="submission" date="2020-04" db="EMBL/GenBank/DDBJ databases">
        <title>Plant Genome Project.</title>
        <authorList>
            <person name="Zhang R.-G."/>
        </authorList>
    </citation>
    <scope>NUCLEOTIDE SEQUENCE [LARGE SCALE GENOMIC DNA]</scope>
    <source>
        <strain evidence="11">YNK0</strain>
        <tissue evidence="11">Leaf</tissue>
    </source>
</reference>
<dbReference type="Proteomes" id="UP000655225">
    <property type="component" value="Unassembled WGS sequence"/>
</dbReference>
<evidence type="ECO:0000256" key="5">
    <source>
        <dbReference type="ARBA" id="ARBA00022723"/>
    </source>
</evidence>
<dbReference type="InterPro" id="IPR050651">
    <property type="entry name" value="Plant_Cytochrome_P450_Monoox"/>
</dbReference>
<evidence type="ECO:0000256" key="3">
    <source>
        <dbReference type="ARBA" id="ARBA00022617"/>
    </source>
</evidence>
<dbReference type="AlphaFoldDB" id="A0A834Z472"/>
<keyword evidence="9 10" id="KW-0472">Membrane</keyword>
<dbReference type="Gene3D" id="1.10.630.10">
    <property type="entry name" value="Cytochrome P450"/>
    <property type="match status" value="1"/>
</dbReference>
<dbReference type="GO" id="GO:0005506">
    <property type="term" value="F:iron ion binding"/>
    <property type="evidence" value="ECO:0007669"/>
    <property type="project" value="InterPro"/>
</dbReference>
<keyword evidence="6 10" id="KW-1133">Transmembrane helix</keyword>
<comment type="subcellular location">
    <subcellularLocation>
        <location evidence="2">Membrane</location>
    </subcellularLocation>
</comment>
<dbReference type="OrthoDB" id="2789670at2759"/>
<comment type="cofactor">
    <cofactor evidence="1">
        <name>heme</name>
        <dbReference type="ChEBI" id="CHEBI:30413"/>
    </cofactor>
</comment>
<evidence type="ECO:0000256" key="9">
    <source>
        <dbReference type="ARBA" id="ARBA00023136"/>
    </source>
</evidence>
<dbReference type="PANTHER" id="PTHR47947:SF26">
    <property type="entry name" value="CYTOCHROME P450"/>
    <property type="match status" value="1"/>
</dbReference>
<organism evidence="11 12">
    <name type="scientific">Tetracentron sinense</name>
    <name type="common">Spur-leaf</name>
    <dbReference type="NCBI Taxonomy" id="13715"/>
    <lineage>
        <taxon>Eukaryota</taxon>
        <taxon>Viridiplantae</taxon>
        <taxon>Streptophyta</taxon>
        <taxon>Embryophyta</taxon>
        <taxon>Tracheophyta</taxon>
        <taxon>Spermatophyta</taxon>
        <taxon>Magnoliopsida</taxon>
        <taxon>Trochodendrales</taxon>
        <taxon>Trochodendraceae</taxon>
        <taxon>Tetracentron</taxon>
    </lineage>
</organism>
<keyword evidence="12" id="KW-1185">Reference proteome</keyword>
<feature type="transmembrane region" description="Helical" evidence="10">
    <location>
        <begin position="25"/>
        <end position="47"/>
    </location>
</feature>
<evidence type="ECO:0000256" key="4">
    <source>
        <dbReference type="ARBA" id="ARBA00022692"/>
    </source>
</evidence>
<evidence type="ECO:0000313" key="12">
    <source>
        <dbReference type="Proteomes" id="UP000655225"/>
    </source>
</evidence>